<protein>
    <submittedName>
        <fullName evidence="1">Uncharacterized protein</fullName>
    </submittedName>
</protein>
<sequence length="100" mass="11125">MCRVISKKPRLSCRTDLTLLFHPLQRTSSNAETLNALENHVKSIRDDVLQPVSAMDASDIPPGLARDVEKFTVYFCGTSPSTIILTRQLAVNYKSYPKSG</sequence>
<keyword evidence="2" id="KW-1185">Reference proteome</keyword>
<organism evidence="1 2">
    <name type="scientific">Artomyces pyxidatus</name>
    <dbReference type="NCBI Taxonomy" id="48021"/>
    <lineage>
        <taxon>Eukaryota</taxon>
        <taxon>Fungi</taxon>
        <taxon>Dikarya</taxon>
        <taxon>Basidiomycota</taxon>
        <taxon>Agaricomycotina</taxon>
        <taxon>Agaricomycetes</taxon>
        <taxon>Russulales</taxon>
        <taxon>Auriscalpiaceae</taxon>
        <taxon>Artomyces</taxon>
    </lineage>
</organism>
<evidence type="ECO:0000313" key="1">
    <source>
        <dbReference type="EMBL" id="KAI0060081.1"/>
    </source>
</evidence>
<evidence type="ECO:0000313" key="2">
    <source>
        <dbReference type="Proteomes" id="UP000814140"/>
    </source>
</evidence>
<comment type="caution">
    <text evidence="1">The sequence shown here is derived from an EMBL/GenBank/DDBJ whole genome shotgun (WGS) entry which is preliminary data.</text>
</comment>
<name>A0ACB8SWM5_9AGAM</name>
<reference evidence="1" key="2">
    <citation type="journal article" date="2022" name="New Phytol.">
        <title>Evolutionary transition to the ectomycorrhizal habit in the genomes of a hyperdiverse lineage of mushroom-forming fungi.</title>
        <authorList>
            <person name="Looney B."/>
            <person name="Miyauchi S."/>
            <person name="Morin E."/>
            <person name="Drula E."/>
            <person name="Courty P.E."/>
            <person name="Kohler A."/>
            <person name="Kuo A."/>
            <person name="LaButti K."/>
            <person name="Pangilinan J."/>
            <person name="Lipzen A."/>
            <person name="Riley R."/>
            <person name="Andreopoulos W."/>
            <person name="He G."/>
            <person name="Johnson J."/>
            <person name="Nolan M."/>
            <person name="Tritt A."/>
            <person name="Barry K.W."/>
            <person name="Grigoriev I.V."/>
            <person name="Nagy L.G."/>
            <person name="Hibbett D."/>
            <person name="Henrissat B."/>
            <person name="Matheny P.B."/>
            <person name="Labbe J."/>
            <person name="Martin F.M."/>
        </authorList>
    </citation>
    <scope>NUCLEOTIDE SEQUENCE</scope>
    <source>
        <strain evidence="1">HHB10654</strain>
    </source>
</reference>
<proteinExistence type="predicted"/>
<accession>A0ACB8SWM5</accession>
<reference evidence="1" key="1">
    <citation type="submission" date="2021-03" db="EMBL/GenBank/DDBJ databases">
        <authorList>
            <consortium name="DOE Joint Genome Institute"/>
            <person name="Ahrendt S."/>
            <person name="Looney B.P."/>
            <person name="Miyauchi S."/>
            <person name="Morin E."/>
            <person name="Drula E."/>
            <person name="Courty P.E."/>
            <person name="Chicoki N."/>
            <person name="Fauchery L."/>
            <person name="Kohler A."/>
            <person name="Kuo A."/>
            <person name="Labutti K."/>
            <person name="Pangilinan J."/>
            <person name="Lipzen A."/>
            <person name="Riley R."/>
            <person name="Andreopoulos W."/>
            <person name="He G."/>
            <person name="Johnson J."/>
            <person name="Barry K.W."/>
            <person name="Grigoriev I.V."/>
            <person name="Nagy L."/>
            <person name="Hibbett D."/>
            <person name="Henrissat B."/>
            <person name="Matheny P.B."/>
            <person name="Labbe J."/>
            <person name="Martin F."/>
        </authorList>
    </citation>
    <scope>NUCLEOTIDE SEQUENCE</scope>
    <source>
        <strain evidence="1">HHB10654</strain>
    </source>
</reference>
<dbReference type="EMBL" id="MU277221">
    <property type="protein sequence ID" value="KAI0060081.1"/>
    <property type="molecule type" value="Genomic_DNA"/>
</dbReference>
<dbReference type="Proteomes" id="UP000814140">
    <property type="component" value="Unassembled WGS sequence"/>
</dbReference>
<gene>
    <name evidence="1" type="ORF">BV25DRAFT_980031</name>
</gene>